<evidence type="ECO:0000256" key="1">
    <source>
        <dbReference type="ARBA" id="ARBA00004251"/>
    </source>
</evidence>
<evidence type="ECO:0000256" key="10">
    <source>
        <dbReference type="ARBA" id="ARBA00023170"/>
    </source>
</evidence>
<dbReference type="OMA" id="FLTCSWE"/>
<dbReference type="InterPro" id="IPR003532">
    <property type="entry name" value="Short_hematopoietin_rcpt_2_CS"/>
</dbReference>
<dbReference type="InterPro" id="IPR036116">
    <property type="entry name" value="FN3_sf"/>
</dbReference>
<keyword evidence="7 15" id="KW-1133">Transmembrane helix</keyword>
<dbReference type="InterPro" id="IPR013783">
    <property type="entry name" value="Ig-like_fold"/>
</dbReference>
<keyword evidence="5 16" id="KW-0732">Signal</keyword>
<keyword evidence="10" id="KW-0675">Receptor</keyword>
<gene>
    <name evidence="19" type="primary">IL3RA</name>
</gene>
<evidence type="ECO:0000256" key="14">
    <source>
        <dbReference type="ARBA" id="ARBA00074205"/>
    </source>
</evidence>
<comment type="subcellular location">
    <subcellularLocation>
        <location evidence="1">Cell membrane</location>
        <topology evidence="1">Single-pass type I membrane protein</topology>
    </subcellularLocation>
</comment>
<dbReference type="Gene3D" id="2.60.40.10">
    <property type="entry name" value="Immunoglobulins"/>
    <property type="match status" value="2"/>
</dbReference>
<dbReference type="GO" id="GO:0004912">
    <property type="term" value="F:interleukin-3 receptor activity"/>
    <property type="evidence" value="ECO:0007669"/>
    <property type="project" value="Ensembl"/>
</dbReference>
<evidence type="ECO:0000313" key="19">
    <source>
        <dbReference type="Ensembl" id="ENSRROP00000022429.1"/>
    </source>
</evidence>
<evidence type="ECO:0000256" key="15">
    <source>
        <dbReference type="SAM" id="Phobius"/>
    </source>
</evidence>
<dbReference type="CTD" id="3563"/>
<reference evidence="19" key="1">
    <citation type="submission" date="2025-08" db="UniProtKB">
        <authorList>
            <consortium name="Ensembl"/>
        </authorList>
    </citation>
    <scope>IDENTIFICATION</scope>
</reference>
<feature type="domain" description="IL-3 receptor alpha chain N-terminal" evidence="18">
    <location>
        <begin position="27"/>
        <end position="97"/>
    </location>
</feature>
<evidence type="ECO:0000256" key="3">
    <source>
        <dbReference type="ARBA" id="ARBA00022475"/>
    </source>
</evidence>
<evidence type="ECO:0000256" key="4">
    <source>
        <dbReference type="ARBA" id="ARBA00022692"/>
    </source>
</evidence>
<evidence type="ECO:0000256" key="5">
    <source>
        <dbReference type="ARBA" id="ARBA00022729"/>
    </source>
</evidence>
<evidence type="ECO:0000256" key="6">
    <source>
        <dbReference type="ARBA" id="ARBA00022843"/>
    </source>
</evidence>
<reference evidence="19" key="2">
    <citation type="submission" date="2025-09" db="UniProtKB">
        <authorList>
            <consortium name="Ensembl"/>
        </authorList>
    </citation>
    <scope>IDENTIFICATION</scope>
</reference>
<dbReference type="RefSeq" id="XP_010362785.1">
    <property type="nucleotide sequence ID" value="XM_010364483.2"/>
</dbReference>
<accession>A0A2K6Q0W7</accession>
<dbReference type="PANTHER" id="PTHR23037">
    <property type="entry name" value="CYTOKINE RECEPTOR"/>
    <property type="match status" value="1"/>
</dbReference>
<keyword evidence="9" id="KW-1015">Disulfide bond</keyword>
<evidence type="ECO:0000256" key="9">
    <source>
        <dbReference type="ARBA" id="ARBA00023157"/>
    </source>
</evidence>
<evidence type="ECO:0000313" key="20">
    <source>
        <dbReference type="Proteomes" id="UP000233200"/>
    </source>
</evidence>
<proteinExistence type="inferred from homology"/>
<dbReference type="STRING" id="61622.ENSRROP00000022429"/>
<evidence type="ECO:0000256" key="7">
    <source>
        <dbReference type="ARBA" id="ARBA00022989"/>
    </source>
</evidence>
<dbReference type="FunFam" id="2.60.40.3850:FF:000001">
    <property type="entry name" value="Interleukin-3 receptor subunit alpha"/>
    <property type="match status" value="1"/>
</dbReference>
<keyword evidence="3" id="KW-1003">Cell membrane</keyword>
<dbReference type="SUPFAM" id="SSF49265">
    <property type="entry name" value="Fibronectin type III"/>
    <property type="match status" value="2"/>
</dbReference>
<keyword evidence="8 15" id="KW-0472">Membrane</keyword>
<feature type="signal peptide" evidence="16">
    <location>
        <begin position="1"/>
        <end position="17"/>
    </location>
</feature>
<dbReference type="GeneTree" id="ENSGT00940000163802"/>
<dbReference type="InterPro" id="IPR015321">
    <property type="entry name" value="TypeI_recpt_CBD"/>
</dbReference>
<dbReference type="InterPro" id="IPR040907">
    <property type="entry name" value="IL3Ra_N"/>
</dbReference>
<sequence length="378" mass="43353">MVLLWLTLLLVATPCLLQTKEDRNPPIKNLRMKQKTQQLMWDLNRNVTDVECIKDSDDFMPAMNNSYCQFGAISVCEVTNYTVRVASPPFSTWILFPENSGTPRAGAENLTCWVHDVDFLSCSWAVGPAAPADVQYDLYLNNLNSHEQHKCLHYNTDARGTRIGCRFDDIARLSSGSQRSHILVRGRSAAFSIPCTDQFVVFSQIERLTPPHMTAECNKTHSFMQWKMRSHFNRKFRYELQIQKRMQPVRTEQVRDTTSFQLPNPGTYTVQIRARETVYEFLSAWSTPQRFECDPEEGASSPAWRTSLPIALGTLLAVLCVFLICRRYLVMQRLFPRIPHMKDPIGDSFQDDKLVIWEAGKAGLEECLVSEVQVVEKT</sequence>
<dbReference type="Pfam" id="PF18611">
    <property type="entry name" value="IL3Ra_N"/>
    <property type="match status" value="1"/>
</dbReference>
<evidence type="ECO:0000256" key="2">
    <source>
        <dbReference type="ARBA" id="ARBA00008159"/>
    </source>
</evidence>
<keyword evidence="20" id="KW-1185">Reference proteome</keyword>
<evidence type="ECO:0000256" key="12">
    <source>
        <dbReference type="ARBA" id="ARBA00056770"/>
    </source>
</evidence>
<comment type="similarity">
    <text evidence="2">Belongs to the type I cytokine receptor family. Type 5 subfamily.</text>
</comment>
<evidence type="ECO:0000256" key="11">
    <source>
        <dbReference type="ARBA" id="ARBA00023180"/>
    </source>
</evidence>
<dbReference type="GO" id="GO:0009897">
    <property type="term" value="C:external side of plasma membrane"/>
    <property type="evidence" value="ECO:0007669"/>
    <property type="project" value="TreeGrafter"/>
</dbReference>
<evidence type="ECO:0000256" key="16">
    <source>
        <dbReference type="SAM" id="SignalP"/>
    </source>
</evidence>
<dbReference type="Gene3D" id="2.60.40.3850">
    <property type="match status" value="1"/>
</dbReference>
<keyword evidence="11" id="KW-0325">Glycoprotein</keyword>
<dbReference type="FunFam" id="2.60.40.10:FF:002832">
    <property type="entry name" value="Interleukin-3 receptor subunit alpha"/>
    <property type="match status" value="1"/>
</dbReference>
<name>A0A2K6Q0W7_RHIRO</name>
<protein>
    <recommendedName>
        <fullName evidence="14">Interleukin-3 receptor subunit alpha</fullName>
    </recommendedName>
</protein>
<dbReference type="PROSITE" id="PS01356">
    <property type="entry name" value="HEMATOPO_REC_S_F2"/>
    <property type="match status" value="1"/>
</dbReference>
<organism evidence="19 20">
    <name type="scientific">Rhinopithecus roxellana</name>
    <name type="common">Golden snub-nosed monkey</name>
    <name type="synonym">Pygathrix roxellana</name>
    <dbReference type="NCBI Taxonomy" id="61622"/>
    <lineage>
        <taxon>Eukaryota</taxon>
        <taxon>Metazoa</taxon>
        <taxon>Chordata</taxon>
        <taxon>Craniata</taxon>
        <taxon>Vertebrata</taxon>
        <taxon>Euteleostomi</taxon>
        <taxon>Mammalia</taxon>
        <taxon>Eutheria</taxon>
        <taxon>Euarchontoglires</taxon>
        <taxon>Primates</taxon>
        <taxon>Haplorrhini</taxon>
        <taxon>Catarrhini</taxon>
        <taxon>Cercopithecidae</taxon>
        <taxon>Colobinae</taxon>
        <taxon>Rhinopithecus</taxon>
    </lineage>
</organism>
<dbReference type="AlphaFoldDB" id="A0A2K6Q0W7"/>
<evidence type="ECO:0000256" key="13">
    <source>
        <dbReference type="ARBA" id="ARBA00065508"/>
    </source>
</evidence>
<evidence type="ECO:0000256" key="8">
    <source>
        <dbReference type="ARBA" id="ARBA00023136"/>
    </source>
</evidence>
<keyword evidence="6" id="KW-0832">Ubl conjugation</keyword>
<feature type="transmembrane region" description="Helical" evidence="15">
    <location>
        <begin position="310"/>
        <end position="329"/>
    </location>
</feature>
<dbReference type="PANTHER" id="PTHR23037:SF46">
    <property type="entry name" value="INTERLEUKIN 5 RECEPTOR SUBUNIT ALPHA"/>
    <property type="match status" value="1"/>
</dbReference>
<evidence type="ECO:0000259" key="17">
    <source>
        <dbReference type="Pfam" id="PF09240"/>
    </source>
</evidence>
<dbReference type="RefSeq" id="XP_030782123.1">
    <property type="nucleotide sequence ID" value="XM_030926263.1"/>
</dbReference>
<dbReference type="RefSeq" id="XP_030782124.1">
    <property type="nucleotide sequence ID" value="XM_030926264.1"/>
</dbReference>
<dbReference type="GeneID" id="104663347"/>
<dbReference type="FunFam" id="2.60.40.10:FF:002464">
    <property type="entry name" value="interleukin-3 receptor subunit alpha"/>
    <property type="match status" value="1"/>
</dbReference>
<feature type="chain" id="PRO_5014478057" description="Interleukin-3 receptor subunit alpha" evidence="16">
    <location>
        <begin position="18"/>
        <end position="378"/>
    </location>
</feature>
<dbReference type="Pfam" id="PF09240">
    <property type="entry name" value="IL6Ra-bind"/>
    <property type="match status" value="1"/>
</dbReference>
<dbReference type="KEGG" id="rro:104663347"/>
<dbReference type="Proteomes" id="UP000233200">
    <property type="component" value="Unplaced"/>
</dbReference>
<evidence type="ECO:0000259" key="18">
    <source>
        <dbReference type="Pfam" id="PF18611"/>
    </source>
</evidence>
<dbReference type="Ensembl" id="ENSRROT00000046626.1">
    <property type="protein sequence ID" value="ENSRROP00000022429.1"/>
    <property type="gene ID" value="ENSRROG00000035080.1"/>
</dbReference>
<feature type="domain" description="Type I cytokine receptor cytokine-binding" evidence="17">
    <location>
        <begin position="109"/>
        <end position="205"/>
    </location>
</feature>
<keyword evidence="4 15" id="KW-0812">Transmembrane</keyword>
<comment type="function">
    <text evidence="12">Cell surface receptor for IL3 expressed on hematopoietic progenitor cells, monocytes and B-lymphocytes that controls the production and differentiation of hematopoietic progenitor cells into lineage-restricted cells. Ligand stimulation rapidly induces hetrodimerization with IL3RB, phosphorylation and enzyme activity of effector proteins such as JAK2 and PI3K that play a role in signaling cell proliferation and differentiation. Activation of JAK2 leads to STAT5-mediated transcriptional program.</text>
</comment>
<comment type="subunit">
    <text evidence="13">Interacts with IL3. Heterodimer of an alpha and a beta subunit. The beta subunit is common to the IL3, IL5 and GM-CSF receptors.</text>
</comment>